<gene>
    <name evidence="8" type="ORF">THAPSDRAFT_263347</name>
</gene>
<keyword evidence="6" id="KW-0862">Zinc</keyword>
<evidence type="ECO:0000256" key="6">
    <source>
        <dbReference type="ARBA" id="ARBA00022833"/>
    </source>
</evidence>
<evidence type="ECO:0000256" key="1">
    <source>
        <dbReference type="ARBA" id="ARBA00001947"/>
    </source>
</evidence>
<comment type="cofactor">
    <cofactor evidence="1">
        <name>Zn(2+)</name>
        <dbReference type="ChEBI" id="CHEBI:29105"/>
    </cofactor>
</comment>
<dbReference type="PANTHER" id="PTHR10942:SF0">
    <property type="entry name" value="LEISHMANOLYSIN-LIKE PEPTIDASE"/>
    <property type="match status" value="1"/>
</dbReference>
<dbReference type="Pfam" id="PF01457">
    <property type="entry name" value="Peptidase_M8"/>
    <property type="match status" value="1"/>
</dbReference>
<dbReference type="eggNOG" id="KOG2556">
    <property type="taxonomic scope" value="Eukaryota"/>
</dbReference>
<dbReference type="GO" id="GO:0046872">
    <property type="term" value="F:metal ion binding"/>
    <property type="evidence" value="ECO:0007669"/>
    <property type="project" value="UniProtKB-KW"/>
</dbReference>
<evidence type="ECO:0000313" key="8">
    <source>
        <dbReference type="EMBL" id="EED90567.1"/>
    </source>
</evidence>
<dbReference type="Gene3D" id="3.90.132.10">
    <property type="entry name" value="Leishmanolysin , domain 2"/>
    <property type="match status" value="1"/>
</dbReference>
<keyword evidence="7" id="KW-0482">Metalloprotease</keyword>
<proteinExistence type="inferred from homology"/>
<dbReference type="EMBL" id="CM000644">
    <property type="protein sequence ID" value="EED90567.1"/>
    <property type="molecule type" value="Genomic_DNA"/>
</dbReference>
<dbReference type="InParanoid" id="B8C6G8"/>
<dbReference type="GO" id="GO:0007155">
    <property type="term" value="P:cell adhesion"/>
    <property type="evidence" value="ECO:0007669"/>
    <property type="project" value="InterPro"/>
</dbReference>
<protein>
    <recommendedName>
        <fullName evidence="10">Leishmanolysin-like peptidase</fullName>
    </recommendedName>
</protein>
<keyword evidence="4" id="KW-0479">Metal-binding</keyword>
<evidence type="ECO:0000256" key="2">
    <source>
        <dbReference type="ARBA" id="ARBA00005860"/>
    </source>
</evidence>
<dbReference type="GeneID" id="7443460"/>
<name>B8C6G8_THAPS</name>
<dbReference type="InterPro" id="IPR001577">
    <property type="entry name" value="Peptidase_M8"/>
</dbReference>
<dbReference type="PaxDb" id="35128-Thaps263347"/>
<dbReference type="Proteomes" id="UP000001449">
    <property type="component" value="Chromosome 8"/>
</dbReference>
<dbReference type="GO" id="GO:0016020">
    <property type="term" value="C:membrane"/>
    <property type="evidence" value="ECO:0007669"/>
    <property type="project" value="InterPro"/>
</dbReference>
<keyword evidence="5" id="KW-0378">Hydrolase</keyword>
<evidence type="ECO:0000256" key="4">
    <source>
        <dbReference type="ARBA" id="ARBA00022723"/>
    </source>
</evidence>
<dbReference type="Gene3D" id="2.10.55.10">
    <property type="entry name" value="Leishmanolysin domain 3"/>
    <property type="match status" value="1"/>
</dbReference>
<reference evidence="8 9" key="1">
    <citation type="journal article" date="2004" name="Science">
        <title>The genome of the diatom Thalassiosira pseudonana: ecology, evolution, and metabolism.</title>
        <authorList>
            <person name="Armbrust E.V."/>
            <person name="Berges J.A."/>
            <person name="Bowler C."/>
            <person name="Green B.R."/>
            <person name="Martinez D."/>
            <person name="Putnam N.H."/>
            <person name="Zhou S."/>
            <person name="Allen A.E."/>
            <person name="Apt K.E."/>
            <person name="Bechner M."/>
            <person name="Brzezinski M.A."/>
            <person name="Chaal B.K."/>
            <person name="Chiovitti A."/>
            <person name="Davis A.K."/>
            <person name="Demarest M.S."/>
            <person name="Detter J.C."/>
            <person name="Glavina T."/>
            <person name="Goodstein D."/>
            <person name="Hadi M.Z."/>
            <person name="Hellsten U."/>
            <person name="Hildebrand M."/>
            <person name="Jenkins B.D."/>
            <person name="Jurka J."/>
            <person name="Kapitonov V.V."/>
            <person name="Kroger N."/>
            <person name="Lau W.W."/>
            <person name="Lane T.W."/>
            <person name="Larimer F.W."/>
            <person name="Lippmeier J.C."/>
            <person name="Lucas S."/>
            <person name="Medina M."/>
            <person name="Montsant A."/>
            <person name="Obornik M."/>
            <person name="Parker M.S."/>
            <person name="Palenik B."/>
            <person name="Pazour G.J."/>
            <person name="Richardson P.M."/>
            <person name="Rynearson T.A."/>
            <person name="Saito M.A."/>
            <person name="Schwartz D.C."/>
            <person name="Thamatrakoln K."/>
            <person name="Valentin K."/>
            <person name="Vardi A."/>
            <person name="Wilkerson F.P."/>
            <person name="Rokhsar D.S."/>
        </authorList>
    </citation>
    <scope>NUCLEOTIDE SEQUENCE [LARGE SCALE GENOMIC DNA]</scope>
    <source>
        <strain evidence="8 9">CCMP1335</strain>
    </source>
</reference>
<dbReference type="GO" id="GO:0004222">
    <property type="term" value="F:metalloendopeptidase activity"/>
    <property type="evidence" value="ECO:0007669"/>
    <property type="project" value="InterPro"/>
</dbReference>
<keyword evidence="3" id="KW-0645">Protease</keyword>
<dbReference type="RefSeq" id="XP_002291716.1">
    <property type="nucleotide sequence ID" value="XM_002291680.1"/>
</dbReference>
<feature type="non-terminal residue" evidence="8">
    <location>
        <position position="183"/>
    </location>
</feature>
<feature type="non-terminal residue" evidence="8">
    <location>
        <position position="1"/>
    </location>
</feature>
<sequence>NRRKRSIHYELSTPTVTQVVRNHFDCQSLTGARLDSPLLGTDGRCLFPQLDLRYHFDEDMTSISQTADTAFSVSTLSLALLEDSSWYKANFASATTATFGRGAGCGFVGDKCISNGNVPEYATGYFCNVRDDAGTRSGCDFTHRNKAACDLNNNAKAPSKFQYFRPDNPEFGSPYEDVKFCPM</sequence>
<reference evidence="8 9" key="2">
    <citation type="journal article" date="2008" name="Nature">
        <title>The Phaeodactylum genome reveals the evolutionary history of diatom genomes.</title>
        <authorList>
            <person name="Bowler C."/>
            <person name="Allen A.E."/>
            <person name="Badger J.H."/>
            <person name="Grimwood J."/>
            <person name="Jabbari K."/>
            <person name="Kuo A."/>
            <person name="Maheswari U."/>
            <person name="Martens C."/>
            <person name="Maumus F."/>
            <person name="Otillar R.P."/>
            <person name="Rayko E."/>
            <person name="Salamov A."/>
            <person name="Vandepoele K."/>
            <person name="Beszteri B."/>
            <person name="Gruber A."/>
            <person name="Heijde M."/>
            <person name="Katinka M."/>
            <person name="Mock T."/>
            <person name="Valentin K."/>
            <person name="Verret F."/>
            <person name="Berges J.A."/>
            <person name="Brownlee C."/>
            <person name="Cadoret J.P."/>
            <person name="Chiovitti A."/>
            <person name="Choi C.J."/>
            <person name="Coesel S."/>
            <person name="De Martino A."/>
            <person name="Detter J.C."/>
            <person name="Durkin C."/>
            <person name="Falciatore A."/>
            <person name="Fournet J."/>
            <person name="Haruta M."/>
            <person name="Huysman M.J."/>
            <person name="Jenkins B.D."/>
            <person name="Jiroutova K."/>
            <person name="Jorgensen R.E."/>
            <person name="Joubert Y."/>
            <person name="Kaplan A."/>
            <person name="Kroger N."/>
            <person name="Kroth P.G."/>
            <person name="La Roche J."/>
            <person name="Lindquist E."/>
            <person name="Lommer M."/>
            <person name="Martin-Jezequel V."/>
            <person name="Lopez P.J."/>
            <person name="Lucas S."/>
            <person name="Mangogna M."/>
            <person name="McGinnis K."/>
            <person name="Medlin L.K."/>
            <person name="Montsant A."/>
            <person name="Oudot-Le Secq M.P."/>
            <person name="Napoli C."/>
            <person name="Obornik M."/>
            <person name="Parker M.S."/>
            <person name="Petit J.L."/>
            <person name="Porcel B.M."/>
            <person name="Poulsen N."/>
            <person name="Robison M."/>
            <person name="Rychlewski L."/>
            <person name="Rynearson T.A."/>
            <person name="Schmutz J."/>
            <person name="Shapiro H."/>
            <person name="Siaut M."/>
            <person name="Stanley M."/>
            <person name="Sussman M.R."/>
            <person name="Taylor A.R."/>
            <person name="Vardi A."/>
            <person name="von Dassow P."/>
            <person name="Vyverman W."/>
            <person name="Willis A."/>
            <person name="Wyrwicz L.S."/>
            <person name="Rokhsar D.S."/>
            <person name="Weissenbach J."/>
            <person name="Armbrust E.V."/>
            <person name="Green B.R."/>
            <person name="Van de Peer Y."/>
            <person name="Grigoriev I.V."/>
        </authorList>
    </citation>
    <scope>NUCLEOTIDE SEQUENCE [LARGE SCALE GENOMIC DNA]</scope>
    <source>
        <strain evidence="8 9">CCMP1335</strain>
    </source>
</reference>
<evidence type="ECO:0000256" key="3">
    <source>
        <dbReference type="ARBA" id="ARBA00022670"/>
    </source>
</evidence>
<comment type="similarity">
    <text evidence="2">Belongs to the peptidase M8 family.</text>
</comment>
<dbReference type="SUPFAM" id="SSF55486">
    <property type="entry name" value="Metalloproteases ('zincins'), catalytic domain"/>
    <property type="match status" value="1"/>
</dbReference>
<dbReference type="PANTHER" id="PTHR10942">
    <property type="entry name" value="LEISHMANOLYSIN-LIKE PEPTIDASE"/>
    <property type="match status" value="1"/>
</dbReference>
<evidence type="ECO:0000256" key="7">
    <source>
        <dbReference type="ARBA" id="ARBA00023049"/>
    </source>
</evidence>
<evidence type="ECO:0000313" key="9">
    <source>
        <dbReference type="Proteomes" id="UP000001449"/>
    </source>
</evidence>
<accession>B8C6G8</accession>
<dbReference type="KEGG" id="tps:THAPSDRAFT_263347"/>
<evidence type="ECO:0000256" key="5">
    <source>
        <dbReference type="ARBA" id="ARBA00022801"/>
    </source>
</evidence>
<evidence type="ECO:0008006" key="10">
    <source>
        <dbReference type="Google" id="ProtNLM"/>
    </source>
</evidence>
<dbReference type="FunFam" id="3.90.132.10:FF:000016">
    <property type="entry name" value="Uncharacterized protein"/>
    <property type="match status" value="1"/>
</dbReference>
<dbReference type="AlphaFoldDB" id="B8C6G8"/>
<keyword evidence="9" id="KW-1185">Reference proteome</keyword>
<organism evidence="8 9">
    <name type="scientific">Thalassiosira pseudonana</name>
    <name type="common">Marine diatom</name>
    <name type="synonym">Cyclotella nana</name>
    <dbReference type="NCBI Taxonomy" id="35128"/>
    <lineage>
        <taxon>Eukaryota</taxon>
        <taxon>Sar</taxon>
        <taxon>Stramenopiles</taxon>
        <taxon>Ochrophyta</taxon>
        <taxon>Bacillariophyta</taxon>
        <taxon>Coscinodiscophyceae</taxon>
        <taxon>Thalassiosirophycidae</taxon>
        <taxon>Thalassiosirales</taxon>
        <taxon>Thalassiosiraceae</taxon>
        <taxon>Thalassiosira</taxon>
    </lineage>
</organism>
<dbReference type="HOGENOM" id="CLU_1478826_0_0_1"/>
<dbReference type="GO" id="GO:0006508">
    <property type="term" value="P:proteolysis"/>
    <property type="evidence" value="ECO:0007669"/>
    <property type="project" value="UniProtKB-KW"/>
</dbReference>